<dbReference type="SUPFAM" id="SSF47384">
    <property type="entry name" value="Homodimeric domain of signal transducing histidine kinase"/>
    <property type="match status" value="1"/>
</dbReference>
<dbReference type="EC" id="2.7.13.3" evidence="2"/>
<dbReference type="InterPro" id="IPR003661">
    <property type="entry name" value="HisK_dim/P_dom"/>
</dbReference>
<dbReference type="SMART" id="SM00388">
    <property type="entry name" value="HisKA"/>
    <property type="match status" value="1"/>
</dbReference>
<dbReference type="AlphaFoldDB" id="A0AA52EHC0"/>
<reference evidence="10" key="1">
    <citation type="submission" date="2023-04" db="EMBL/GenBank/DDBJ databases">
        <title>Complete genome sequence of Temperatibacter marinus.</title>
        <authorList>
            <person name="Rong J.-C."/>
            <person name="Yi M.-L."/>
            <person name="Zhao Q."/>
        </authorList>
    </citation>
    <scope>NUCLEOTIDE SEQUENCE</scope>
    <source>
        <strain evidence="10">NBRC 110045</strain>
    </source>
</reference>
<protein>
    <recommendedName>
        <fullName evidence="2">histidine kinase</fullName>
        <ecNumber evidence="2">2.7.13.3</ecNumber>
    </recommendedName>
</protein>
<evidence type="ECO:0000256" key="7">
    <source>
        <dbReference type="ARBA" id="ARBA00022840"/>
    </source>
</evidence>
<dbReference type="GO" id="GO:0005524">
    <property type="term" value="F:ATP binding"/>
    <property type="evidence" value="ECO:0007669"/>
    <property type="project" value="UniProtKB-KW"/>
</dbReference>
<dbReference type="InterPro" id="IPR036097">
    <property type="entry name" value="HisK_dim/P_sf"/>
</dbReference>
<keyword evidence="6" id="KW-0418">Kinase</keyword>
<name>A0AA52EHC0_9PROT</name>
<dbReference type="Gene3D" id="1.10.287.130">
    <property type="match status" value="1"/>
</dbReference>
<dbReference type="PRINTS" id="PR00344">
    <property type="entry name" value="BCTRLSENSOR"/>
</dbReference>
<dbReference type="InterPro" id="IPR005467">
    <property type="entry name" value="His_kinase_dom"/>
</dbReference>
<feature type="domain" description="Histidine kinase" evidence="9">
    <location>
        <begin position="142"/>
        <end position="358"/>
    </location>
</feature>
<keyword evidence="5" id="KW-0547">Nucleotide-binding</keyword>
<keyword evidence="7 10" id="KW-0067">ATP-binding</keyword>
<comment type="catalytic activity">
    <reaction evidence="1">
        <text>ATP + protein L-histidine = ADP + protein N-phospho-L-histidine.</text>
        <dbReference type="EC" id="2.7.13.3"/>
    </reaction>
</comment>
<dbReference type="PROSITE" id="PS50109">
    <property type="entry name" value="HIS_KIN"/>
    <property type="match status" value="1"/>
</dbReference>
<dbReference type="GO" id="GO:0000155">
    <property type="term" value="F:phosphorelay sensor kinase activity"/>
    <property type="evidence" value="ECO:0007669"/>
    <property type="project" value="InterPro"/>
</dbReference>
<evidence type="ECO:0000256" key="3">
    <source>
        <dbReference type="ARBA" id="ARBA00022553"/>
    </source>
</evidence>
<dbReference type="KEGG" id="tmk:QGN29_12270"/>
<dbReference type="Gene3D" id="3.30.565.10">
    <property type="entry name" value="Histidine kinase-like ATPase, C-terminal domain"/>
    <property type="match status" value="1"/>
</dbReference>
<evidence type="ECO:0000313" key="10">
    <source>
        <dbReference type="EMBL" id="WND02324.1"/>
    </source>
</evidence>
<proteinExistence type="predicted"/>
<evidence type="ECO:0000313" key="11">
    <source>
        <dbReference type="Proteomes" id="UP001268683"/>
    </source>
</evidence>
<evidence type="ECO:0000256" key="2">
    <source>
        <dbReference type="ARBA" id="ARBA00012438"/>
    </source>
</evidence>
<dbReference type="SMART" id="SM00387">
    <property type="entry name" value="HATPase_c"/>
    <property type="match status" value="1"/>
</dbReference>
<keyword evidence="4" id="KW-0808">Transferase</keyword>
<dbReference type="SUPFAM" id="SSF55874">
    <property type="entry name" value="ATPase domain of HSP90 chaperone/DNA topoisomerase II/histidine kinase"/>
    <property type="match status" value="1"/>
</dbReference>
<dbReference type="RefSeq" id="WP_310798160.1">
    <property type="nucleotide sequence ID" value="NZ_CP123872.1"/>
</dbReference>
<keyword evidence="3" id="KW-0597">Phosphoprotein</keyword>
<dbReference type="InterPro" id="IPR036890">
    <property type="entry name" value="HATPase_C_sf"/>
</dbReference>
<sequence length="358" mass="39399">MEEVPRLSVPIQEATVLAHIQQALIVTNASYEIIRIDGAFQPIFHLSADRFIGADVRTLIFEGQINEIMQRLEKGQSSVMIRDINVGEDLPNFETMDVGGVPLSDTGHYLLTFSPRKMSGQVTDITSDLSGAVMTIKGLSAMLAHEIKNPLSGIKGAAQLLERKIDEKSKKLTTMMVNEVDRISRLVNDLETFTNPEVSLLEPVNVHVVLDQAIDNLSAGLGQSIRFDRLYDPSLPPVMGSYDALVQIFLNIIKNSVEASEQGSTIKIKTNYQHSLWLRDEQGERKKLPIEVVIEDEGPGISPEIKSHLFDPFITNKEGGSGLGLAVVAQNMMAMGAIIKCEDNDPSGTNMHLYFQAA</sequence>
<evidence type="ECO:0000256" key="8">
    <source>
        <dbReference type="ARBA" id="ARBA00023012"/>
    </source>
</evidence>
<organism evidence="10 11">
    <name type="scientific">Temperatibacter marinus</name>
    <dbReference type="NCBI Taxonomy" id="1456591"/>
    <lineage>
        <taxon>Bacteria</taxon>
        <taxon>Pseudomonadati</taxon>
        <taxon>Pseudomonadota</taxon>
        <taxon>Alphaproteobacteria</taxon>
        <taxon>Kordiimonadales</taxon>
        <taxon>Temperatibacteraceae</taxon>
        <taxon>Temperatibacter</taxon>
    </lineage>
</organism>
<evidence type="ECO:0000256" key="5">
    <source>
        <dbReference type="ARBA" id="ARBA00022741"/>
    </source>
</evidence>
<evidence type="ECO:0000256" key="6">
    <source>
        <dbReference type="ARBA" id="ARBA00022777"/>
    </source>
</evidence>
<dbReference type="InterPro" id="IPR004358">
    <property type="entry name" value="Sig_transdc_His_kin-like_C"/>
</dbReference>
<keyword evidence="11" id="KW-1185">Reference proteome</keyword>
<dbReference type="PANTHER" id="PTHR43065">
    <property type="entry name" value="SENSOR HISTIDINE KINASE"/>
    <property type="match status" value="1"/>
</dbReference>
<evidence type="ECO:0000256" key="1">
    <source>
        <dbReference type="ARBA" id="ARBA00000085"/>
    </source>
</evidence>
<gene>
    <name evidence="10" type="ORF">QGN29_12270</name>
</gene>
<accession>A0AA52EHC0</accession>
<dbReference type="CDD" id="cd00082">
    <property type="entry name" value="HisKA"/>
    <property type="match status" value="1"/>
</dbReference>
<dbReference type="Proteomes" id="UP001268683">
    <property type="component" value="Chromosome"/>
</dbReference>
<dbReference type="Pfam" id="PF00512">
    <property type="entry name" value="HisKA"/>
    <property type="match status" value="1"/>
</dbReference>
<dbReference type="InterPro" id="IPR003594">
    <property type="entry name" value="HATPase_dom"/>
</dbReference>
<evidence type="ECO:0000259" key="9">
    <source>
        <dbReference type="PROSITE" id="PS50109"/>
    </source>
</evidence>
<evidence type="ECO:0000256" key="4">
    <source>
        <dbReference type="ARBA" id="ARBA00022679"/>
    </source>
</evidence>
<dbReference type="EMBL" id="CP123872">
    <property type="protein sequence ID" value="WND02324.1"/>
    <property type="molecule type" value="Genomic_DNA"/>
</dbReference>
<dbReference type="Pfam" id="PF02518">
    <property type="entry name" value="HATPase_c"/>
    <property type="match status" value="1"/>
</dbReference>
<keyword evidence="8" id="KW-0902">Two-component regulatory system</keyword>
<dbReference type="PANTHER" id="PTHR43065:SF10">
    <property type="entry name" value="PEROXIDE STRESS-ACTIVATED HISTIDINE KINASE MAK3"/>
    <property type="match status" value="1"/>
</dbReference>